<dbReference type="Proteomes" id="UP000309550">
    <property type="component" value="Unassembled WGS sequence"/>
</dbReference>
<evidence type="ECO:0000256" key="1">
    <source>
        <dbReference type="SAM" id="SignalP"/>
    </source>
</evidence>
<comment type="caution">
    <text evidence="2">The sequence shown here is derived from an EMBL/GenBank/DDBJ whole genome shotgun (WGS) entry which is preliminary data.</text>
</comment>
<organism evidence="2 3">
    <name type="scientific">Sulfitobacter sabulilitoris</name>
    <dbReference type="NCBI Taxonomy" id="2562655"/>
    <lineage>
        <taxon>Bacteria</taxon>
        <taxon>Pseudomonadati</taxon>
        <taxon>Pseudomonadota</taxon>
        <taxon>Alphaproteobacteria</taxon>
        <taxon>Rhodobacterales</taxon>
        <taxon>Roseobacteraceae</taxon>
        <taxon>Sulfitobacter</taxon>
    </lineage>
</organism>
<evidence type="ECO:0008006" key="4">
    <source>
        <dbReference type="Google" id="ProtNLM"/>
    </source>
</evidence>
<accession>A0A5S3PF50</accession>
<sequence>MKTTMTALAFGLLASGASADDQMVLPAGCTAIATVQKSQCHATTVLDCGDRKEAHTFQDGGYRVIHVYKPDWEMTEFRFAEMGGARMTAVPDTGSNIRLSELLETGSSEEDGVFLLNTGVIRDRKYTLEGRVELTGEDVDIGGATFKKGRIYRTFALKPGAGGLEFEVDLYVSPERDLMFEASWQRSIFGNNLETFDQAPVSIAWPGDAGFMATRPEVGCE</sequence>
<gene>
    <name evidence="2" type="ORF">FDT80_10465</name>
</gene>
<dbReference type="AlphaFoldDB" id="A0A5S3PF50"/>
<name>A0A5S3PF50_9RHOB</name>
<reference evidence="2 3" key="1">
    <citation type="submission" date="2019-05" db="EMBL/GenBank/DDBJ databases">
        <title>Sulfitobacter sabulilitoris sp. nov., isolated from a marine sand.</title>
        <authorList>
            <person name="Yoon J.-H."/>
        </authorList>
    </citation>
    <scope>NUCLEOTIDE SEQUENCE [LARGE SCALE GENOMIC DNA]</scope>
    <source>
        <strain evidence="2 3">HSMS-29</strain>
    </source>
</reference>
<keyword evidence="3" id="KW-1185">Reference proteome</keyword>
<evidence type="ECO:0000313" key="3">
    <source>
        <dbReference type="Proteomes" id="UP000309550"/>
    </source>
</evidence>
<evidence type="ECO:0000313" key="2">
    <source>
        <dbReference type="EMBL" id="TMM52682.1"/>
    </source>
</evidence>
<protein>
    <recommendedName>
        <fullName evidence="4">Lipoprotein</fullName>
    </recommendedName>
</protein>
<dbReference type="EMBL" id="VANS01000002">
    <property type="protein sequence ID" value="TMM52682.1"/>
    <property type="molecule type" value="Genomic_DNA"/>
</dbReference>
<feature type="chain" id="PRO_5024423811" description="Lipoprotein" evidence="1">
    <location>
        <begin position="20"/>
        <end position="221"/>
    </location>
</feature>
<keyword evidence="1" id="KW-0732">Signal</keyword>
<proteinExistence type="predicted"/>
<dbReference type="OrthoDB" id="7825578at2"/>
<dbReference type="RefSeq" id="WP_138662224.1">
    <property type="nucleotide sequence ID" value="NZ_VANS01000002.1"/>
</dbReference>
<feature type="signal peptide" evidence="1">
    <location>
        <begin position="1"/>
        <end position="19"/>
    </location>
</feature>